<evidence type="ECO:0000256" key="11">
    <source>
        <dbReference type="ARBA" id="ARBA00041585"/>
    </source>
</evidence>
<dbReference type="GO" id="GO:0030659">
    <property type="term" value="C:cytoplasmic vesicle membrane"/>
    <property type="evidence" value="ECO:0007669"/>
    <property type="project" value="UniProtKB-SubCell"/>
</dbReference>
<dbReference type="GO" id="GO:0004515">
    <property type="term" value="F:nicotinate-nucleotide adenylyltransferase activity"/>
    <property type="evidence" value="ECO:0007669"/>
    <property type="project" value="TreeGrafter"/>
</dbReference>
<dbReference type="GO" id="GO:0000309">
    <property type="term" value="F:nicotinamide-nucleotide adenylyltransferase activity"/>
    <property type="evidence" value="ECO:0007669"/>
    <property type="project" value="TreeGrafter"/>
</dbReference>
<reference evidence="14" key="1">
    <citation type="submission" date="2025-08" db="UniProtKB">
        <authorList>
            <consortium name="Ensembl"/>
        </authorList>
    </citation>
    <scope>IDENTIFICATION</scope>
</reference>
<dbReference type="PANTHER" id="PTHR12039">
    <property type="entry name" value="NICOTINAMIDE MONONUCLEOTIDE ADENYLYLTRANSFERASE"/>
    <property type="match status" value="1"/>
</dbReference>
<keyword evidence="15" id="KW-1185">Reference proteome</keyword>
<evidence type="ECO:0000256" key="7">
    <source>
        <dbReference type="ARBA" id="ARBA00023288"/>
    </source>
</evidence>
<dbReference type="Pfam" id="PF01467">
    <property type="entry name" value="CTP_transf_like"/>
    <property type="match status" value="1"/>
</dbReference>
<evidence type="ECO:0000256" key="3">
    <source>
        <dbReference type="ARBA" id="ARBA00004594"/>
    </source>
</evidence>
<dbReference type="GO" id="GO:0030424">
    <property type="term" value="C:axon"/>
    <property type="evidence" value="ECO:0007669"/>
    <property type="project" value="UniProtKB-SubCell"/>
</dbReference>
<keyword evidence="5" id="KW-0472">Membrane</keyword>
<dbReference type="Proteomes" id="UP000694422">
    <property type="component" value="Unplaced"/>
</dbReference>
<accession>A0A8C9P6N2</accession>
<keyword evidence="6" id="KW-0966">Cell projection</keyword>
<dbReference type="InterPro" id="IPR004821">
    <property type="entry name" value="Cyt_trans-like"/>
</dbReference>
<organism evidence="14 15">
    <name type="scientific">Spermophilus dauricus</name>
    <name type="common">Daurian ground squirrel</name>
    <dbReference type="NCBI Taxonomy" id="99837"/>
    <lineage>
        <taxon>Eukaryota</taxon>
        <taxon>Metazoa</taxon>
        <taxon>Chordata</taxon>
        <taxon>Craniata</taxon>
        <taxon>Vertebrata</taxon>
        <taxon>Euteleostomi</taxon>
        <taxon>Mammalia</taxon>
        <taxon>Eutheria</taxon>
        <taxon>Euarchontoglires</taxon>
        <taxon>Glires</taxon>
        <taxon>Rodentia</taxon>
        <taxon>Sciuromorpha</taxon>
        <taxon>Sciuridae</taxon>
        <taxon>Xerinae</taxon>
        <taxon>Marmotini</taxon>
        <taxon>Spermophilus</taxon>
    </lineage>
</organism>
<reference evidence="14" key="2">
    <citation type="submission" date="2025-09" db="UniProtKB">
        <authorList>
            <consortium name="Ensembl"/>
        </authorList>
    </citation>
    <scope>IDENTIFICATION</scope>
</reference>
<comment type="cofactor">
    <cofactor evidence="1">
        <name>Mg(2+)</name>
        <dbReference type="ChEBI" id="CHEBI:18420"/>
    </cofactor>
</comment>
<dbReference type="SUPFAM" id="SSF52374">
    <property type="entry name" value="Nucleotidylyl transferase"/>
    <property type="match status" value="1"/>
</dbReference>
<keyword evidence="4" id="KW-0333">Golgi apparatus</keyword>
<keyword evidence="7" id="KW-0449">Lipoprotein</keyword>
<evidence type="ECO:0000256" key="2">
    <source>
        <dbReference type="ARBA" id="ARBA00004489"/>
    </source>
</evidence>
<evidence type="ECO:0000259" key="13">
    <source>
        <dbReference type="Pfam" id="PF01467"/>
    </source>
</evidence>
<protein>
    <recommendedName>
        <fullName evidence="10">Nicotinamide/nicotinic acid mononucleotide adenylyltransferase 2</fullName>
    </recommendedName>
    <alternativeName>
        <fullName evidence="11">Nicotinamide mononucleotide adenylyltransferase 2</fullName>
    </alternativeName>
    <alternativeName>
        <fullName evidence="12">Nicotinate-nucleotide adenylyltransferase 2</fullName>
    </alternativeName>
</protein>
<dbReference type="Gene3D" id="3.40.50.620">
    <property type="entry name" value="HUPs"/>
    <property type="match status" value="1"/>
</dbReference>
<evidence type="ECO:0000256" key="5">
    <source>
        <dbReference type="ARBA" id="ARBA00023136"/>
    </source>
</evidence>
<dbReference type="InterPro" id="IPR014729">
    <property type="entry name" value="Rossmann-like_a/b/a_fold"/>
</dbReference>
<sequence>MTETTKTHVILLACGSFNPITKGHIQMFERARDYLHKTGRFIVIGGIVSPVHDSYGKQGLVSSRHRLIMCQLAVQNSDWISSLWVRLGNRKSPAVLWTPGGQGGGGSSISHGQVIGR</sequence>
<keyword evidence="8" id="KW-0968">Cytoplasmic vesicle</keyword>
<proteinExistence type="predicted"/>
<feature type="domain" description="Cytidyltransferase-like" evidence="13">
    <location>
        <begin position="12"/>
        <end position="81"/>
    </location>
</feature>
<evidence type="ECO:0000256" key="1">
    <source>
        <dbReference type="ARBA" id="ARBA00001946"/>
    </source>
</evidence>
<evidence type="ECO:0000256" key="6">
    <source>
        <dbReference type="ARBA" id="ARBA00023273"/>
    </source>
</evidence>
<evidence type="ECO:0000256" key="4">
    <source>
        <dbReference type="ARBA" id="ARBA00023034"/>
    </source>
</evidence>
<dbReference type="Ensembl" id="ENSSDAT00000004571.1">
    <property type="protein sequence ID" value="ENSSDAP00000003977.1"/>
    <property type="gene ID" value="ENSSDAG00000003748.1"/>
</dbReference>
<dbReference type="GO" id="GO:0009435">
    <property type="term" value="P:NAD+ biosynthetic process"/>
    <property type="evidence" value="ECO:0007669"/>
    <property type="project" value="TreeGrafter"/>
</dbReference>
<evidence type="ECO:0000313" key="14">
    <source>
        <dbReference type="Ensembl" id="ENSSDAP00000003977.1"/>
    </source>
</evidence>
<dbReference type="AlphaFoldDB" id="A0A8C9P6N2"/>
<evidence type="ECO:0000313" key="15">
    <source>
        <dbReference type="Proteomes" id="UP000694422"/>
    </source>
</evidence>
<name>A0A8C9P6N2_SPEDA</name>
<comment type="subcellular location">
    <subcellularLocation>
        <location evidence="2">Cell projection</location>
        <location evidence="2">Axon</location>
    </subcellularLocation>
    <subcellularLocation>
        <location evidence="3">Cytoplasmic vesicle membrane</location>
        <topology evidence="3">Lipid-anchor</topology>
    </subcellularLocation>
    <subcellularLocation>
        <location evidence="9">Golgi apparatus membrane</location>
        <topology evidence="9">Lipid-anchor</topology>
    </subcellularLocation>
</comment>
<dbReference type="PANTHER" id="PTHR12039:SF18">
    <property type="entry name" value="NICOTINAMIDE_NICOTINIC ACID MONONUCLEOTIDE ADENYLYLTRANSFERASE 2"/>
    <property type="match status" value="1"/>
</dbReference>
<evidence type="ECO:0000256" key="10">
    <source>
        <dbReference type="ARBA" id="ARBA00040700"/>
    </source>
</evidence>
<dbReference type="InterPro" id="IPR051182">
    <property type="entry name" value="Euk_NMN_adenylyltrnsfrase"/>
</dbReference>
<evidence type="ECO:0000256" key="8">
    <source>
        <dbReference type="ARBA" id="ARBA00023329"/>
    </source>
</evidence>
<dbReference type="GO" id="GO:0000139">
    <property type="term" value="C:Golgi membrane"/>
    <property type="evidence" value="ECO:0007669"/>
    <property type="project" value="UniProtKB-SubCell"/>
</dbReference>
<evidence type="ECO:0000256" key="12">
    <source>
        <dbReference type="ARBA" id="ARBA00043172"/>
    </source>
</evidence>
<evidence type="ECO:0000256" key="9">
    <source>
        <dbReference type="ARBA" id="ARBA00037794"/>
    </source>
</evidence>